<dbReference type="Proteomes" id="UP001152622">
    <property type="component" value="Chromosome 6"/>
</dbReference>
<organism evidence="2 3">
    <name type="scientific">Synaphobranchus kaupii</name>
    <name type="common">Kaup's arrowtooth eel</name>
    <dbReference type="NCBI Taxonomy" id="118154"/>
    <lineage>
        <taxon>Eukaryota</taxon>
        <taxon>Metazoa</taxon>
        <taxon>Chordata</taxon>
        <taxon>Craniata</taxon>
        <taxon>Vertebrata</taxon>
        <taxon>Euteleostomi</taxon>
        <taxon>Actinopterygii</taxon>
        <taxon>Neopterygii</taxon>
        <taxon>Teleostei</taxon>
        <taxon>Anguilliformes</taxon>
        <taxon>Synaphobranchidae</taxon>
        <taxon>Synaphobranchus</taxon>
    </lineage>
</organism>
<feature type="region of interest" description="Disordered" evidence="1">
    <location>
        <begin position="88"/>
        <end position="116"/>
    </location>
</feature>
<accession>A0A9Q1IVV3</accession>
<dbReference type="EMBL" id="JAINUF010000006">
    <property type="protein sequence ID" value="KAJ8357022.1"/>
    <property type="molecule type" value="Genomic_DNA"/>
</dbReference>
<feature type="region of interest" description="Disordered" evidence="1">
    <location>
        <begin position="1"/>
        <end position="52"/>
    </location>
</feature>
<reference evidence="2" key="1">
    <citation type="journal article" date="2023" name="Science">
        <title>Genome structures resolve the early diversification of teleost fishes.</title>
        <authorList>
            <person name="Parey E."/>
            <person name="Louis A."/>
            <person name="Montfort J."/>
            <person name="Bouchez O."/>
            <person name="Roques C."/>
            <person name="Iampietro C."/>
            <person name="Lluch J."/>
            <person name="Castinel A."/>
            <person name="Donnadieu C."/>
            <person name="Desvignes T."/>
            <person name="Floi Bucao C."/>
            <person name="Jouanno E."/>
            <person name="Wen M."/>
            <person name="Mejri S."/>
            <person name="Dirks R."/>
            <person name="Jansen H."/>
            <person name="Henkel C."/>
            <person name="Chen W.J."/>
            <person name="Zahm M."/>
            <person name="Cabau C."/>
            <person name="Klopp C."/>
            <person name="Thompson A.W."/>
            <person name="Robinson-Rechavi M."/>
            <person name="Braasch I."/>
            <person name="Lecointre G."/>
            <person name="Bobe J."/>
            <person name="Postlethwait J.H."/>
            <person name="Berthelot C."/>
            <person name="Roest Crollius H."/>
            <person name="Guiguen Y."/>
        </authorList>
    </citation>
    <scope>NUCLEOTIDE SEQUENCE</scope>
    <source>
        <strain evidence="2">WJC10195</strain>
    </source>
</reference>
<sequence length="116" mass="12406">MKCRSVSLSSCDLHGCAAEPAPQPRGGRQRSHTEDHLEVTHQRALTPENRNAPTFHLTSEADGLFGKKGPATGPCSALGYLGFSSAEKHDVTRERNPRSEGFAGHQSTPAPPALSF</sequence>
<feature type="compositionally biased region" description="Basic and acidic residues" evidence="1">
    <location>
        <begin position="88"/>
        <end position="98"/>
    </location>
</feature>
<proteinExistence type="predicted"/>
<name>A0A9Q1IVV3_SYNKA</name>
<evidence type="ECO:0000256" key="1">
    <source>
        <dbReference type="SAM" id="MobiDB-lite"/>
    </source>
</evidence>
<feature type="compositionally biased region" description="Basic and acidic residues" evidence="1">
    <location>
        <begin position="31"/>
        <end position="41"/>
    </location>
</feature>
<feature type="compositionally biased region" description="Polar residues" evidence="1">
    <location>
        <begin position="1"/>
        <end position="10"/>
    </location>
</feature>
<evidence type="ECO:0000313" key="2">
    <source>
        <dbReference type="EMBL" id="KAJ8357022.1"/>
    </source>
</evidence>
<keyword evidence="3" id="KW-1185">Reference proteome</keyword>
<evidence type="ECO:0000313" key="3">
    <source>
        <dbReference type="Proteomes" id="UP001152622"/>
    </source>
</evidence>
<protein>
    <submittedName>
        <fullName evidence="2">Uncharacterized protein</fullName>
    </submittedName>
</protein>
<comment type="caution">
    <text evidence="2">The sequence shown here is derived from an EMBL/GenBank/DDBJ whole genome shotgun (WGS) entry which is preliminary data.</text>
</comment>
<dbReference type="AlphaFoldDB" id="A0A9Q1IVV3"/>
<gene>
    <name evidence="2" type="ORF">SKAU_G00198160</name>
</gene>